<sequence length="272" mass="29355">MVGHRRPVTSATQSNSSPLHFNAAASPTEQSPGHKANHGEHANRRAGSHLGIRSAAAQQWQDHLPPSAEPLQGRRDEPGELCVLVWRDGDVCPAARQGHSRARAEAEPPGPLHRPEAPRPPPLPRARAHAAAAAQHHRPAALYQAECLDAPVWAAGRPPRKEQQPGHARGVHDYRQRAAREPVHFGAPRDEPAQLRGVCGGRHRGRVRRRRLSGKGDGAYRGRGRHVAGQDGVFGKVCARGCRARGIFGQDLKRFQGFSWKGGGGLGSGNAR</sequence>
<feature type="region of interest" description="Disordered" evidence="1">
    <location>
        <begin position="181"/>
        <end position="223"/>
    </location>
</feature>
<evidence type="ECO:0000313" key="3">
    <source>
        <dbReference type="Proteomes" id="UP000237441"/>
    </source>
</evidence>
<dbReference type="AlphaFoldDB" id="A0A2S7YED7"/>
<gene>
    <name evidence="2" type="ORF">BB8028_0005g00820</name>
</gene>
<protein>
    <submittedName>
        <fullName evidence="2">Uncharacterized protein</fullName>
    </submittedName>
</protein>
<reference evidence="2 3" key="1">
    <citation type="submission" date="2016-07" db="EMBL/GenBank/DDBJ databases">
        <title>Comparative genomics of the entomopathogenic fungus Beauveria bassiana.</title>
        <authorList>
            <person name="Valero Jimenez C.A."/>
            <person name="Zwaan B.J."/>
            <person name="Van Kan J.A."/>
            <person name="Takken W."/>
            <person name="Debets A.J."/>
            <person name="Schoustra S.E."/>
            <person name="Koenraadt C.J."/>
        </authorList>
    </citation>
    <scope>NUCLEOTIDE SEQUENCE [LARGE SCALE GENOMIC DNA]</scope>
    <source>
        <strain evidence="2 3">ARSEF 8028</strain>
    </source>
</reference>
<name>A0A2S7YED7_BEABA</name>
<evidence type="ECO:0000256" key="1">
    <source>
        <dbReference type="SAM" id="MobiDB-lite"/>
    </source>
</evidence>
<proteinExistence type="predicted"/>
<dbReference type="Proteomes" id="UP000237441">
    <property type="component" value="Unassembled WGS sequence"/>
</dbReference>
<feature type="compositionally biased region" description="Basic and acidic residues" evidence="1">
    <location>
        <begin position="181"/>
        <end position="193"/>
    </location>
</feature>
<feature type="compositionally biased region" description="Pro residues" evidence="1">
    <location>
        <begin position="108"/>
        <end position="124"/>
    </location>
</feature>
<organism evidence="2 3">
    <name type="scientific">Beauveria bassiana</name>
    <name type="common">White muscardine disease fungus</name>
    <name type="synonym">Tritirachium shiotae</name>
    <dbReference type="NCBI Taxonomy" id="176275"/>
    <lineage>
        <taxon>Eukaryota</taxon>
        <taxon>Fungi</taxon>
        <taxon>Dikarya</taxon>
        <taxon>Ascomycota</taxon>
        <taxon>Pezizomycotina</taxon>
        <taxon>Sordariomycetes</taxon>
        <taxon>Hypocreomycetidae</taxon>
        <taxon>Hypocreales</taxon>
        <taxon>Cordycipitaceae</taxon>
        <taxon>Beauveria</taxon>
    </lineage>
</organism>
<feature type="compositionally biased region" description="Basic residues" evidence="1">
    <location>
        <begin position="201"/>
        <end position="213"/>
    </location>
</feature>
<accession>A0A2S7YED7</accession>
<evidence type="ECO:0000313" key="2">
    <source>
        <dbReference type="EMBL" id="PQK14551.1"/>
    </source>
</evidence>
<dbReference type="EMBL" id="JRHA01000005">
    <property type="protein sequence ID" value="PQK14551.1"/>
    <property type="molecule type" value="Genomic_DNA"/>
</dbReference>
<comment type="caution">
    <text evidence="2">The sequence shown here is derived from an EMBL/GenBank/DDBJ whole genome shotgun (WGS) entry which is preliminary data.</text>
</comment>
<feature type="region of interest" description="Disordered" evidence="1">
    <location>
        <begin position="1"/>
        <end position="75"/>
    </location>
</feature>
<feature type="compositionally biased region" description="Polar residues" evidence="1">
    <location>
        <begin position="9"/>
        <end position="31"/>
    </location>
</feature>
<feature type="region of interest" description="Disordered" evidence="1">
    <location>
        <begin position="96"/>
        <end position="137"/>
    </location>
</feature>